<dbReference type="InterPro" id="IPR050832">
    <property type="entry name" value="Bact_Acetyltransf"/>
</dbReference>
<keyword evidence="2" id="KW-0012">Acyltransferase</keyword>
<dbReference type="Proteomes" id="UP000607397">
    <property type="component" value="Unassembled WGS sequence"/>
</dbReference>
<dbReference type="SUPFAM" id="SSF55729">
    <property type="entry name" value="Acyl-CoA N-acyltransferases (Nat)"/>
    <property type="match status" value="1"/>
</dbReference>
<keyword evidence="5" id="KW-1185">Reference proteome</keyword>
<dbReference type="RefSeq" id="WP_161824883.1">
    <property type="nucleotide sequence ID" value="NZ_WVIC01000012.1"/>
</dbReference>
<name>A0A8K1ZWF8_9CYAN</name>
<organism evidence="4 5">
    <name type="scientific">Petrachloros mirabilis ULC683</name>
    <dbReference type="NCBI Taxonomy" id="2781853"/>
    <lineage>
        <taxon>Bacteria</taxon>
        <taxon>Bacillati</taxon>
        <taxon>Cyanobacteriota</taxon>
        <taxon>Cyanophyceae</taxon>
        <taxon>Synechococcales</taxon>
        <taxon>Petrachlorosaceae</taxon>
        <taxon>Petrachloros</taxon>
        <taxon>Petrachloros mirabilis</taxon>
    </lineage>
</organism>
<evidence type="ECO:0000313" key="5">
    <source>
        <dbReference type="Proteomes" id="UP000607397"/>
    </source>
</evidence>
<protein>
    <submittedName>
        <fullName evidence="4">GNAT family N-acetyltransferase</fullName>
    </submittedName>
</protein>
<evidence type="ECO:0000256" key="1">
    <source>
        <dbReference type="ARBA" id="ARBA00022679"/>
    </source>
</evidence>
<feature type="domain" description="N-acetyltransferase" evidence="3">
    <location>
        <begin position="15"/>
        <end position="155"/>
    </location>
</feature>
<dbReference type="AlphaFoldDB" id="A0A8K1ZWF8"/>
<reference evidence="4" key="1">
    <citation type="submission" date="2019-12" db="EMBL/GenBank/DDBJ databases">
        <title>High-Quality draft genome sequences of three cyanobacteria isolated from the limestone walls of the Old Cathedral of Coimbra.</title>
        <authorList>
            <person name="Tiago I."/>
            <person name="Soares F."/>
            <person name="Portugal A."/>
        </authorList>
    </citation>
    <scope>NUCLEOTIDE SEQUENCE [LARGE SCALE GENOMIC DNA]</scope>
    <source>
        <strain evidence="4">C</strain>
    </source>
</reference>
<evidence type="ECO:0000259" key="3">
    <source>
        <dbReference type="PROSITE" id="PS51186"/>
    </source>
</evidence>
<dbReference type="EMBL" id="WVIC01000012">
    <property type="protein sequence ID" value="NCJ06404.1"/>
    <property type="molecule type" value="Genomic_DNA"/>
</dbReference>
<accession>A0A8K1ZWF8</accession>
<dbReference type="InterPro" id="IPR016181">
    <property type="entry name" value="Acyl_CoA_acyltransferase"/>
</dbReference>
<sequence>MPVKSQLPPGFRLQVGKRCDRALLMHCLWHSYQAVNPQVASDHLVNLLDQYWTEATPVWFAYAMDTEMPCGCLWLGRAVDALTGERYTHVFLVYVAPDYRRRGLGSALMAHAEQWAAHQGDRQMGLQVFTGHQPAQQLYQSLGYQSQSLSLVKAL</sequence>
<dbReference type="GO" id="GO:0016747">
    <property type="term" value="F:acyltransferase activity, transferring groups other than amino-acyl groups"/>
    <property type="evidence" value="ECO:0007669"/>
    <property type="project" value="InterPro"/>
</dbReference>
<dbReference type="InterPro" id="IPR000182">
    <property type="entry name" value="GNAT_dom"/>
</dbReference>
<keyword evidence="1" id="KW-0808">Transferase</keyword>
<evidence type="ECO:0000313" key="4">
    <source>
        <dbReference type="EMBL" id="NCJ06404.1"/>
    </source>
</evidence>
<proteinExistence type="predicted"/>
<dbReference type="PANTHER" id="PTHR43877:SF2">
    <property type="entry name" value="AMINOALKYLPHOSPHONATE N-ACETYLTRANSFERASE-RELATED"/>
    <property type="match status" value="1"/>
</dbReference>
<dbReference type="Pfam" id="PF00583">
    <property type="entry name" value="Acetyltransf_1"/>
    <property type="match status" value="1"/>
</dbReference>
<dbReference type="CDD" id="cd04301">
    <property type="entry name" value="NAT_SF"/>
    <property type="match status" value="1"/>
</dbReference>
<dbReference type="PROSITE" id="PS51186">
    <property type="entry name" value="GNAT"/>
    <property type="match status" value="1"/>
</dbReference>
<dbReference type="PANTHER" id="PTHR43877">
    <property type="entry name" value="AMINOALKYLPHOSPHONATE N-ACETYLTRANSFERASE-RELATED-RELATED"/>
    <property type="match status" value="1"/>
</dbReference>
<evidence type="ECO:0000256" key="2">
    <source>
        <dbReference type="ARBA" id="ARBA00023315"/>
    </source>
</evidence>
<comment type="caution">
    <text evidence="4">The sequence shown here is derived from an EMBL/GenBank/DDBJ whole genome shotgun (WGS) entry which is preliminary data.</text>
</comment>
<gene>
    <name evidence="4" type="ORF">GS597_07750</name>
</gene>
<dbReference type="Gene3D" id="3.40.630.30">
    <property type="match status" value="1"/>
</dbReference>